<dbReference type="Gene3D" id="3.40.395.10">
    <property type="entry name" value="Adenoviral Proteinase, Chain A"/>
    <property type="match status" value="1"/>
</dbReference>
<dbReference type="EMBL" id="JBBPFD010000009">
    <property type="protein sequence ID" value="KAK7912365.1"/>
    <property type="molecule type" value="Genomic_DNA"/>
</dbReference>
<dbReference type="SUPFAM" id="SSF54001">
    <property type="entry name" value="Cysteine proteinases"/>
    <property type="match status" value="1"/>
</dbReference>
<comment type="caution">
    <text evidence="1">The sequence shown here is derived from an EMBL/GenBank/DDBJ whole genome shotgun (WGS) entry which is preliminary data.</text>
</comment>
<name>A0AAW0NWZ4_9GOBI</name>
<evidence type="ECO:0000313" key="1">
    <source>
        <dbReference type="EMBL" id="KAK7912365.1"/>
    </source>
</evidence>
<gene>
    <name evidence="1" type="ORF">WMY93_012576</name>
</gene>
<proteinExistence type="predicted"/>
<reference evidence="2" key="1">
    <citation type="submission" date="2024-04" db="EMBL/GenBank/DDBJ databases">
        <title>Salinicola lusitanus LLJ914,a marine bacterium isolated from the Okinawa Trough.</title>
        <authorList>
            <person name="Li J."/>
        </authorList>
    </citation>
    <scope>NUCLEOTIDE SEQUENCE [LARGE SCALE GENOMIC DNA]</scope>
</reference>
<organism evidence="1 2">
    <name type="scientific">Mugilogobius chulae</name>
    <name type="common">yellowstripe goby</name>
    <dbReference type="NCBI Taxonomy" id="88201"/>
    <lineage>
        <taxon>Eukaryota</taxon>
        <taxon>Metazoa</taxon>
        <taxon>Chordata</taxon>
        <taxon>Craniata</taxon>
        <taxon>Vertebrata</taxon>
        <taxon>Euteleostomi</taxon>
        <taxon>Actinopterygii</taxon>
        <taxon>Neopterygii</taxon>
        <taxon>Teleostei</taxon>
        <taxon>Neoteleostei</taxon>
        <taxon>Acanthomorphata</taxon>
        <taxon>Gobiaria</taxon>
        <taxon>Gobiiformes</taxon>
        <taxon>Gobioidei</taxon>
        <taxon>Gobiidae</taxon>
        <taxon>Gobionellinae</taxon>
        <taxon>Mugilogobius</taxon>
    </lineage>
</organism>
<protein>
    <submittedName>
        <fullName evidence="1">Uncharacterized protein</fullName>
    </submittedName>
</protein>
<accession>A0AAW0NWZ4</accession>
<dbReference type="AlphaFoldDB" id="A0AAW0NWZ4"/>
<dbReference type="Proteomes" id="UP001460270">
    <property type="component" value="Unassembled WGS sequence"/>
</dbReference>
<sequence>MAASGFAASLNSRETRPRKRWTAAACGGVGSHFGTFEQKKQQFTAACAMVLCFFIGMCLCKHGPGGGELSGQSSARSDLALLEGPHWLNDQVIGFAFEYFSSERFTDLKESIAFISPEMS</sequence>
<evidence type="ECO:0000313" key="2">
    <source>
        <dbReference type="Proteomes" id="UP001460270"/>
    </source>
</evidence>
<dbReference type="InterPro" id="IPR038765">
    <property type="entry name" value="Papain-like_cys_pep_sf"/>
</dbReference>
<keyword evidence="2" id="KW-1185">Reference proteome</keyword>